<feature type="domain" description="VWFA" evidence="1">
    <location>
        <begin position="27"/>
        <end position="155"/>
    </location>
</feature>
<accession>A0A645CUX3</accession>
<dbReference type="AlphaFoldDB" id="A0A645CUX3"/>
<reference evidence="2" key="1">
    <citation type="submission" date="2019-08" db="EMBL/GenBank/DDBJ databases">
        <authorList>
            <person name="Kucharzyk K."/>
            <person name="Murdoch R.W."/>
            <person name="Higgins S."/>
            <person name="Loffler F."/>
        </authorList>
    </citation>
    <scope>NUCLEOTIDE SEQUENCE</scope>
</reference>
<dbReference type="PROSITE" id="PS50234">
    <property type="entry name" value="VWFA"/>
    <property type="match status" value="1"/>
</dbReference>
<sequence>MSSNNKLQFAKNGGIEYAMVAISKGYKIGLISFGSSVKKILDPQDKIENFKMQISNIEIEGSTNLTDAIRIARELLSTKVGERIIFVVTDGYPDNSNSAISEVKLAAQAGIEIMTLGTDDADLNFLDSIATKKEFSKKVTRQDFQQGIKDMSKLLPSKTKY</sequence>
<evidence type="ECO:0000313" key="2">
    <source>
        <dbReference type="EMBL" id="MPM80658.1"/>
    </source>
</evidence>
<proteinExistence type="predicted"/>
<evidence type="ECO:0000259" key="1">
    <source>
        <dbReference type="PROSITE" id="PS50234"/>
    </source>
</evidence>
<comment type="caution">
    <text evidence="2">The sequence shown here is derived from an EMBL/GenBank/DDBJ whole genome shotgun (WGS) entry which is preliminary data.</text>
</comment>
<organism evidence="2">
    <name type="scientific">bioreactor metagenome</name>
    <dbReference type="NCBI Taxonomy" id="1076179"/>
    <lineage>
        <taxon>unclassified sequences</taxon>
        <taxon>metagenomes</taxon>
        <taxon>ecological metagenomes</taxon>
    </lineage>
</organism>
<name>A0A645CUX3_9ZZZZ</name>
<dbReference type="InterPro" id="IPR002035">
    <property type="entry name" value="VWF_A"/>
</dbReference>
<dbReference type="EMBL" id="VSSQ01030219">
    <property type="protein sequence ID" value="MPM80658.1"/>
    <property type="molecule type" value="Genomic_DNA"/>
</dbReference>
<protein>
    <recommendedName>
        <fullName evidence="1">VWFA domain-containing protein</fullName>
    </recommendedName>
</protein>
<dbReference type="PANTHER" id="PTHR24020:SF20">
    <property type="entry name" value="PH DOMAIN-CONTAINING PROTEIN"/>
    <property type="match status" value="1"/>
</dbReference>
<dbReference type="Pfam" id="PF00092">
    <property type="entry name" value="VWA"/>
    <property type="match status" value="1"/>
</dbReference>
<dbReference type="InterPro" id="IPR036465">
    <property type="entry name" value="vWFA_dom_sf"/>
</dbReference>
<dbReference type="CDD" id="cd00198">
    <property type="entry name" value="vWFA"/>
    <property type="match status" value="1"/>
</dbReference>
<dbReference type="Gene3D" id="3.40.50.410">
    <property type="entry name" value="von Willebrand factor, type A domain"/>
    <property type="match status" value="1"/>
</dbReference>
<dbReference type="InterPro" id="IPR050525">
    <property type="entry name" value="ECM_Assembly_Org"/>
</dbReference>
<gene>
    <name evidence="2" type="ORF">SDC9_127708</name>
</gene>
<dbReference type="PANTHER" id="PTHR24020">
    <property type="entry name" value="COLLAGEN ALPHA"/>
    <property type="match status" value="1"/>
</dbReference>
<dbReference type="SUPFAM" id="SSF53300">
    <property type="entry name" value="vWA-like"/>
    <property type="match status" value="1"/>
</dbReference>